<proteinExistence type="predicted"/>
<gene>
    <name evidence="1" type="ORF">TGAM01_v210504</name>
</gene>
<dbReference type="AlphaFoldDB" id="A0A2P4Z8L9"/>
<comment type="caution">
    <text evidence="1">The sequence shown here is derived from an EMBL/GenBank/DDBJ whole genome shotgun (WGS) entry which is preliminary data.</text>
</comment>
<sequence>MVSYTICRKPPQARYLAHRYAQKALLRNEATELASKPEKLYPGQERLYSFYEPSMVAGLHRISTEQVIRRDENKEKEIKLNDSQDFNVVAPKFKLPDRSVHSVYPPQGHTDNVEILPHIVLTNPQLPWTRRAVEIKDPKARNRVPWLALLVFSQHELAYPKLSKKQTSTLDVNLSLGELGSLVAASDSDCISPAVQANGDPHDGDSKDIGANFVFVPKDLFNALFKNYEQSTNQNLCDVTRYQWFSHTRNINTTGMANSGIDGEEGVFSVVISQRSGPLDIKEPTDLIIHLVSIENVADMPYPVQKDRVALCSLESWSYTCLPPDSFNVYDAFRHVGSQHDVLRVDPEQIKKSLPLGQQLPSRLERRLLDGYVITRYRTKTGEQTAAWIRGPFVPTFVNHGKEDTPMSYTGEDLQIMDKELGIMDITYSTAWQVGKSLALADQGYTTALSRLRLTIGREGMEETKKEILKANGFFQNRNEILHQLAESLKTLRSLRDPARLQHGPDARWMPLSSVSVDMSRKSSLVKQHYSEFVAKAAERVSRSTTEGVMYNELNTPLNPDWMIVFSWILDRIYLAGVPAHYYIPDPSYLPPESLRFFHIDRHWVDSLIDGALSIGSHQANDEKIRKELKKRVNDYLGQAHEGLHYQPQRPGFGFLLRSELCIKFPDLIVEAYRKDQKKPDPTIIIRQENIAEGVLLVMFETRPGSADLSKIIFREPPHQQAFACGASLKPTHLSVAYRKIYTIPLSEQEKREVRTYPIKTLMHYPGGGDKEQPNSKPIFTWNEDGVDVRALRLPEFADRVHSILKEGLKDDYTETDPTATMMGIQLNNPMWYLEVRITPNLFPPSEWDSNDDGLLAGLRMLRDPVTPLFEAALCESSNSKVTLHPSGIDWKAAFATPAAMASQAAIEAIIPTRLNHLSPHIRPLTVQSKSAIFRATALQAAHKLLGASMESSLDRLLMGFSMYSLAKPSAPGYLDKLSYRQDLVFSLRKKDNSNDGWIMKRITVTFPYGTPDSKVRATLMDFYDGPGATMVTDYRLNVVTSLTADENGRQFFHLAVVPRAETIVMRSIQNLSFTLSGIMIADYSDWPSGKTPSVKVTVKEEYEHRNPQDGSTNLKLNL</sequence>
<dbReference type="STRING" id="398673.A0A2P4Z8L9"/>
<dbReference type="EMBL" id="JPDN02000064">
    <property type="protein sequence ID" value="PON20630.1"/>
    <property type="molecule type" value="Genomic_DNA"/>
</dbReference>
<dbReference type="GeneID" id="29989676"/>
<name>A0A2P4Z8L9_9HYPO</name>
<evidence type="ECO:0000313" key="1">
    <source>
        <dbReference type="EMBL" id="PON20630.1"/>
    </source>
</evidence>
<evidence type="ECO:0000313" key="2">
    <source>
        <dbReference type="Proteomes" id="UP000054821"/>
    </source>
</evidence>
<reference evidence="1 2" key="1">
    <citation type="journal article" date="2016" name="Genome Announc.">
        <title>Draft Whole-Genome Sequence of Trichoderma gamsii T6085, a Promising Biocontrol Agent of Fusarium Head Blight on Wheat.</title>
        <authorList>
            <person name="Baroncelli R."/>
            <person name="Zapparata A."/>
            <person name="Piaggeschi G."/>
            <person name="Sarrocco S."/>
            <person name="Vannacci G."/>
        </authorList>
    </citation>
    <scope>NUCLEOTIDE SEQUENCE [LARGE SCALE GENOMIC DNA]</scope>
    <source>
        <strain evidence="1 2">T6085</strain>
    </source>
</reference>
<accession>A0A2P4Z8L9</accession>
<protein>
    <submittedName>
        <fullName evidence="1">Uncharacterized protein</fullName>
    </submittedName>
</protein>
<keyword evidence="2" id="KW-1185">Reference proteome</keyword>
<dbReference type="RefSeq" id="XP_018657196.2">
    <property type="nucleotide sequence ID" value="XM_018809593.2"/>
</dbReference>
<organism evidence="1 2">
    <name type="scientific">Trichoderma gamsii</name>
    <dbReference type="NCBI Taxonomy" id="398673"/>
    <lineage>
        <taxon>Eukaryota</taxon>
        <taxon>Fungi</taxon>
        <taxon>Dikarya</taxon>
        <taxon>Ascomycota</taxon>
        <taxon>Pezizomycotina</taxon>
        <taxon>Sordariomycetes</taxon>
        <taxon>Hypocreomycetidae</taxon>
        <taxon>Hypocreales</taxon>
        <taxon>Hypocreaceae</taxon>
        <taxon>Trichoderma</taxon>
    </lineage>
</organism>
<dbReference type="Proteomes" id="UP000054821">
    <property type="component" value="Unassembled WGS sequence"/>
</dbReference>